<evidence type="ECO:0000256" key="2">
    <source>
        <dbReference type="ARBA" id="ARBA00022737"/>
    </source>
</evidence>
<dbReference type="PANTHER" id="PTHR22840">
    <property type="entry name" value="WD REPEAT-CONTAINING PROTEIN 36"/>
    <property type="match status" value="1"/>
</dbReference>
<keyword evidence="1 3" id="KW-0853">WD repeat</keyword>
<sequence>MAPQSKLFCPFKAVGLVVAGKPFFLRYLNEQRHYILKVPVGNAFHIYNTSKLQLLSVSELHLSAISCMVKGSPHDFTATKDGTIYCWSAYYNLVKKLEAHKHEVQFMAVIGRNLVSVDVENNLKVWDVVEGSVYLEMDFNSNAFDITAMVHPPTYLNKVLIGSRQGSLRLINLKSSKVIYEFDGWNSAVTVIQPSHAIDVVAIGLDDGRIIIHNLKFDKTIMTLKQDWGKVTALNFRSDNNAILLSGSAVGHIGLWDLEEKCLKSTIEKAHDGPIVSLICAEGEPLAYTSSSDNVIKTWIFDMPDGGGRLHNHRDGHSEPPLRVRFHGSQGDVMISGGEDSQLRSSVVSTSRTRSLGLACYNRAMVKKSGLKASKKMPPIINFTSELTREEGWDSIAAIHLNSSTVSTWSYKKSRMNEQYLSHKRFKDSILKNGMATCIDISACGNFVFIGYNTGHIDKFNLQSQTHRLTYGEEVSHYTAVRGLVSDSLNHWLVSGSQMGILQWWTMRKGEKDKSLKLEAGVCSMTLHRESGLFAVSLDDWSLIVADIDTKSVVRELYGHHNQITDMAFSADSKWLISSSMDCTIRTWDLPTGSCIDNFVVPSPATSISLSPVDDYLVSTHVNELGIFVWVNRSFLSYVSLQPLKEDYCPPTLTLPSSAPDTAPQEDSDSGDSDGEEDDENVEEYKSPSQLSEDFITVDNMPTSRWLTLNKIDQIRKRNKAVQALKVPKSAPFFLESIGGIEGKRNDAEKAEGDEPKSRISTRRDFVLETLSLFGILLKKRQHDAALEMLLKMGPSNIDLEIRNLDPDLGGSREAMLQFLNMLKDLLKNHLHFEVAQGYLSLFMKRHPDFLHTPDNEVEQVCKELADMHHKSWHVFRQDVNLSLSLLSYFKNSAVINYS</sequence>
<dbReference type="InterPro" id="IPR036322">
    <property type="entry name" value="WD40_repeat_dom_sf"/>
</dbReference>
<dbReference type="PROSITE" id="PS50294">
    <property type="entry name" value="WD_REPEATS_REGION"/>
    <property type="match status" value="1"/>
</dbReference>
<feature type="region of interest" description="Disordered" evidence="4">
    <location>
        <begin position="652"/>
        <end position="689"/>
    </location>
</feature>
<dbReference type="GO" id="GO:0032040">
    <property type="term" value="C:small-subunit processome"/>
    <property type="evidence" value="ECO:0007669"/>
    <property type="project" value="InterPro"/>
</dbReference>
<dbReference type="InterPro" id="IPR019775">
    <property type="entry name" value="WD40_repeat_CS"/>
</dbReference>
<organism evidence="7">
    <name type="scientific">Hirondellea gigas</name>
    <dbReference type="NCBI Taxonomy" id="1518452"/>
    <lineage>
        <taxon>Eukaryota</taxon>
        <taxon>Metazoa</taxon>
        <taxon>Ecdysozoa</taxon>
        <taxon>Arthropoda</taxon>
        <taxon>Crustacea</taxon>
        <taxon>Multicrustacea</taxon>
        <taxon>Malacostraca</taxon>
        <taxon>Eumalacostraca</taxon>
        <taxon>Peracarida</taxon>
        <taxon>Amphipoda</taxon>
        <taxon>Amphilochidea</taxon>
        <taxon>Lysianassida</taxon>
        <taxon>Lysianassidira</taxon>
        <taxon>Lysianassoidea</taxon>
        <taxon>Lysianassidae</taxon>
        <taxon>Hirondellea</taxon>
    </lineage>
</organism>
<reference evidence="7" key="1">
    <citation type="journal article" date="2018" name="Biosci. Biotechnol. Biochem.">
        <title>Polysaccharide hydrolase of the hadal zone amphipods Hirondellea gigas.</title>
        <authorList>
            <person name="Kobayashi H."/>
            <person name="Nagahama T."/>
            <person name="Arai W."/>
            <person name="Sasagawa Y."/>
            <person name="Umeda M."/>
            <person name="Hayashi T."/>
            <person name="Nikaido I."/>
            <person name="Watanabe H."/>
            <person name="Oguri K."/>
            <person name="Kitazato H."/>
            <person name="Fujioka K."/>
            <person name="Kido Y."/>
            <person name="Takami H."/>
        </authorList>
    </citation>
    <scope>NUCLEOTIDE SEQUENCE</scope>
    <source>
        <tissue evidence="7">Whole body</tissue>
    </source>
</reference>
<dbReference type="PANTHER" id="PTHR22840:SF12">
    <property type="entry name" value="WD REPEAT-CONTAINING PROTEIN 36"/>
    <property type="match status" value="1"/>
</dbReference>
<dbReference type="InterPro" id="IPR059157">
    <property type="entry name" value="WDR36-Utp21_N"/>
</dbReference>
<feature type="repeat" description="WD" evidence="3">
    <location>
        <begin position="557"/>
        <end position="598"/>
    </location>
</feature>
<evidence type="ECO:0000259" key="6">
    <source>
        <dbReference type="Pfam" id="PF25171"/>
    </source>
</evidence>
<evidence type="ECO:0000256" key="3">
    <source>
        <dbReference type="PROSITE-ProRule" id="PRU00221"/>
    </source>
</evidence>
<evidence type="ECO:0000313" key="7">
    <source>
        <dbReference type="EMBL" id="LAB66735.1"/>
    </source>
</evidence>
<feature type="compositionally biased region" description="Acidic residues" evidence="4">
    <location>
        <begin position="664"/>
        <end position="682"/>
    </location>
</feature>
<dbReference type="SMART" id="SM00320">
    <property type="entry name" value="WD40"/>
    <property type="match status" value="10"/>
</dbReference>
<evidence type="ECO:0000259" key="5">
    <source>
        <dbReference type="Pfam" id="PF04192"/>
    </source>
</evidence>
<dbReference type="AlphaFoldDB" id="A0A2P2HY88"/>
<dbReference type="SUPFAM" id="SSF50978">
    <property type="entry name" value="WD40 repeat-like"/>
    <property type="match status" value="1"/>
</dbReference>
<accession>A0A2P2HY88</accession>
<dbReference type="InterPro" id="IPR015943">
    <property type="entry name" value="WD40/YVTN_repeat-like_dom_sf"/>
</dbReference>
<dbReference type="InterPro" id="IPR011047">
    <property type="entry name" value="Quinoprotein_ADH-like_sf"/>
</dbReference>
<evidence type="ECO:0000256" key="1">
    <source>
        <dbReference type="ARBA" id="ARBA00022574"/>
    </source>
</evidence>
<evidence type="ECO:0000256" key="4">
    <source>
        <dbReference type="SAM" id="MobiDB-lite"/>
    </source>
</evidence>
<proteinExistence type="evidence at transcript level"/>
<dbReference type="PROSITE" id="PS50082">
    <property type="entry name" value="WD_REPEATS_2"/>
    <property type="match status" value="1"/>
</dbReference>
<dbReference type="Pfam" id="PF25168">
    <property type="entry name" value="Beta-prop_WDR36-Utp21_2nd"/>
    <property type="match status" value="1"/>
</dbReference>
<dbReference type="EMBL" id="IACF01001003">
    <property type="protein sequence ID" value="LAB66735.1"/>
    <property type="molecule type" value="mRNA"/>
</dbReference>
<dbReference type="Gene3D" id="2.130.10.10">
    <property type="entry name" value="YVTN repeat-like/Quinoprotein amine dehydrogenase"/>
    <property type="match status" value="2"/>
</dbReference>
<dbReference type="PROSITE" id="PS00678">
    <property type="entry name" value="WD_REPEATS_1"/>
    <property type="match status" value="1"/>
</dbReference>
<feature type="domain" description="WDR36/Utp21 N-terminal" evidence="6">
    <location>
        <begin position="38"/>
        <end position="302"/>
    </location>
</feature>
<protein>
    <submittedName>
        <fullName evidence="7">WD repeat-containing protein 36-like</fullName>
    </submittedName>
</protein>
<dbReference type="GO" id="GO:0006364">
    <property type="term" value="P:rRNA processing"/>
    <property type="evidence" value="ECO:0007669"/>
    <property type="project" value="InterPro"/>
</dbReference>
<keyword evidence="2" id="KW-0677">Repeat</keyword>
<dbReference type="Pfam" id="PF04192">
    <property type="entry name" value="Utp21"/>
    <property type="match status" value="1"/>
</dbReference>
<name>A0A2P2HY88_9CRUS</name>
<dbReference type="Pfam" id="PF25171">
    <property type="entry name" value="Beta-prop_WDR36-Utp21_1st"/>
    <property type="match status" value="1"/>
</dbReference>
<dbReference type="GO" id="GO:0034388">
    <property type="term" value="C:Pwp2p-containing subcomplex of 90S preribosome"/>
    <property type="evidence" value="ECO:0007669"/>
    <property type="project" value="TreeGrafter"/>
</dbReference>
<dbReference type="InterPro" id="IPR001680">
    <property type="entry name" value="WD40_rpt"/>
</dbReference>
<dbReference type="SUPFAM" id="SSF50998">
    <property type="entry name" value="Quinoprotein alcohol dehydrogenase-like"/>
    <property type="match status" value="1"/>
</dbReference>
<feature type="domain" description="WDR36/Utp21 C-terminal" evidence="5">
    <location>
        <begin position="689"/>
        <end position="891"/>
    </location>
</feature>
<dbReference type="InterPro" id="IPR007319">
    <property type="entry name" value="WDR36/Utp21_C"/>
</dbReference>